<dbReference type="AlphaFoldDB" id="A0A852VET1"/>
<gene>
    <name evidence="6" type="ORF">HDF08_002144</name>
</gene>
<dbReference type="InterPro" id="IPR011330">
    <property type="entry name" value="Glyco_hydro/deAcase_b/a-brl"/>
</dbReference>
<evidence type="ECO:0000256" key="2">
    <source>
        <dbReference type="ARBA" id="ARBA00022723"/>
    </source>
</evidence>
<comment type="caution">
    <text evidence="6">The sequence shown here is derived from an EMBL/GenBank/DDBJ whole genome shotgun (WGS) entry which is preliminary data.</text>
</comment>
<keyword evidence="5" id="KW-0119">Carbohydrate metabolism</keyword>
<dbReference type="GO" id="GO:0046872">
    <property type="term" value="F:metal ion binding"/>
    <property type="evidence" value="ECO:0007669"/>
    <property type="project" value="UniProtKB-KW"/>
</dbReference>
<dbReference type="GO" id="GO:0016787">
    <property type="term" value="F:hydrolase activity"/>
    <property type="evidence" value="ECO:0007669"/>
    <property type="project" value="UniProtKB-KW"/>
</dbReference>
<dbReference type="Gene3D" id="3.20.20.370">
    <property type="entry name" value="Glycoside hydrolase/deacetylase"/>
    <property type="match status" value="1"/>
</dbReference>
<protein>
    <submittedName>
        <fullName evidence="6">Glycoside hydrolase/deacetylase ChbG (UPF0249 family)</fullName>
    </submittedName>
</protein>
<evidence type="ECO:0000313" key="6">
    <source>
        <dbReference type="EMBL" id="NYF90077.1"/>
    </source>
</evidence>
<dbReference type="Pfam" id="PF04794">
    <property type="entry name" value="YdjC"/>
    <property type="match status" value="1"/>
</dbReference>
<evidence type="ECO:0000256" key="1">
    <source>
        <dbReference type="ARBA" id="ARBA00001946"/>
    </source>
</evidence>
<comment type="cofactor">
    <cofactor evidence="1">
        <name>Mg(2+)</name>
        <dbReference type="ChEBI" id="CHEBI:18420"/>
    </cofactor>
</comment>
<dbReference type="InterPro" id="IPR006879">
    <property type="entry name" value="YdjC-like"/>
</dbReference>
<dbReference type="PANTHER" id="PTHR31609">
    <property type="entry name" value="YDJC DEACETYLASE FAMILY MEMBER"/>
    <property type="match status" value="1"/>
</dbReference>
<accession>A0A852VET1</accession>
<dbReference type="CDD" id="cd10808">
    <property type="entry name" value="YdjC"/>
    <property type="match status" value="1"/>
</dbReference>
<evidence type="ECO:0000313" key="7">
    <source>
        <dbReference type="Proteomes" id="UP000564385"/>
    </source>
</evidence>
<keyword evidence="3 6" id="KW-0378">Hydrolase</keyword>
<reference evidence="6 7" key="1">
    <citation type="submission" date="2020-07" db="EMBL/GenBank/DDBJ databases">
        <title>Genomic Encyclopedia of Type Strains, Phase IV (KMG-V): Genome sequencing to study the core and pangenomes of soil and plant-associated prokaryotes.</title>
        <authorList>
            <person name="Whitman W."/>
        </authorList>
    </citation>
    <scope>NUCLEOTIDE SEQUENCE [LARGE SCALE GENOMIC DNA]</scope>
    <source>
        <strain evidence="6 7">M8UP22</strain>
    </source>
</reference>
<dbReference type="GO" id="GO:0005975">
    <property type="term" value="P:carbohydrate metabolic process"/>
    <property type="evidence" value="ECO:0007669"/>
    <property type="project" value="InterPro"/>
</dbReference>
<evidence type="ECO:0000256" key="4">
    <source>
        <dbReference type="ARBA" id="ARBA00022842"/>
    </source>
</evidence>
<dbReference type="SUPFAM" id="SSF88713">
    <property type="entry name" value="Glycoside hydrolase/deacetylase"/>
    <property type="match status" value="1"/>
</dbReference>
<evidence type="ECO:0000256" key="5">
    <source>
        <dbReference type="ARBA" id="ARBA00023277"/>
    </source>
</evidence>
<dbReference type="EMBL" id="JACCCU010000001">
    <property type="protein sequence ID" value="NYF90077.1"/>
    <property type="molecule type" value="Genomic_DNA"/>
</dbReference>
<sequence length="289" mass="31399">MPARLIINADDFGLTRGVNRAVMELHQAGSLTSATLMATGAAFDDAVALARTNPILGVGCHITLTDGLPVSPAQSISTLLGPDGTTFRPSLVDFVQALVRGKISEDEVEREALAQVEKLRGAGIEVTHLDTHKHTHLFPAVTRPLLRVAERCGIGAIRNPFEDPWSLALGHGNRIRRLQVKLLGSLHSRFERQPQIRNSRVLTTDGTIGISATGHLDAPTLHELLLALPADGTFELCCHPGYNDRDLDLVTTRLRTHRDVERDALLTEVPARSLRPNAPQLINYGDLVA</sequence>
<name>A0A852VET1_9BACT</name>
<dbReference type="Proteomes" id="UP000564385">
    <property type="component" value="Unassembled WGS sequence"/>
</dbReference>
<evidence type="ECO:0000256" key="3">
    <source>
        <dbReference type="ARBA" id="ARBA00022801"/>
    </source>
</evidence>
<proteinExistence type="predicted"/>
<organism evidence="6 7">
    <name type="scientific">Tunturiibacter lichenicola</name>
    <dbReference type="NCBI Taxonomy" id="2051959"/>
    <lineage>
        <taxon>Bacteria</taxon>
        <taxon>Pseudomonadati</taxon>
        <taxon>Acidobacteriota</taxon>
        <taxon>Terriglobia</taxon>
        <taxon>Terriglobales</taxon>
        <taxon>Acidobacteriaceae</taxon>
        <taxon>Tunturiibacter</taxon>
    </lineage>
</organism>
<dbReference type="GO" id="GO:0019213">
    <property type="term" value="F:deacetylase activity"/>
    <property type="evidence" value="ECO:0007669"/>
    <property type="project" value="TreeGrafter"/>
</dbReference>
<dbReference type="PANTHER" id="PTHR31609:SF1">
    <property type="entry name" value="CARBOHYDRATE DEACETYLASE"/>
    <property type="match status" value="1"/>
</dbReference>
<keyword evidence="4" id="KW-0460">Magnesium</keyword>
<keyword evidence="2" id="KW-0479">Metal-binding</keyword>